<proteinExistence type="predicted"/>
<comment type="caution">
    <text evidence="1">The sequence shown here is derived from an EMBL/GenBank/DDBJ whole genome shotgun (WGS) entry which is preliminary data.</text>
</comment>
<sequence>MDLWRHENPDGNWQDPLLRQHVSLDGSRAYVNQLDHFLSVVRREAEPLVSARDGMMTLATVLAIQAAGTGNSTISVHEFVEQG</sequence>
<dbReference type="Proteomes" id="UP000704467">
    <property type="component" value="Unassembled WGS sequence"/>
</dbReference>
<evidence type="ECO:0000313" key="2">
    <source>
        <dbReference type="Proteomes" id="UP000704467"/>
    </source>
</evidence>
<keyword evidence="2" id="KW-1185">Reference proteome</keyword>
<dbReference type="EMBL" id="JAAVLN010000002">
    <property type="protein sequence ID" value="NKC04627.1"/>
    <property type="molecule type" value="Genomic_DNA"/>
</dbReference>
<organism evidence="1 2">
    <name type="scientific">Brucella haematophila</name>
    <dbReference type="NCBI Taxonomy" id="419474"/>
    <lineage>
        <taxon>Bacteria</taxon>
        <taxon>Pseudomonadati</taxon>
        <taxon>Pseudomonadota</taxon>
        <taxon>Alphaproteobacteria</taxon>
        <taxon>Hyphomicrobiales</taxon>
        <taxon>Brucellaceae</taxon>
        <taxon>Brucella/Ochrobactrum group</taxon>
        <taxon>Brucella</taxon>
    </lineage>
</organism>
<dbReference type="Gene3D" id="3.30.360.10">
    <property type="entry name" value="Dihydrodipicolinate Reductase, domain 2"/>
    <property type="match status" value="1"/>
</dbReference>
<gene>
    <name evidence="1" type="ORF">HED55_19635</name>
</gene>
<name>A0ABX1DSV5_9HYPH</name>
<accession>A0ABX1DSV5</accession>
<evidence type="ECO:0000313" key="1">
    <source>
        <dbReference type="EMBL" id="NKC04627.1"/>
    </source>
</evidence>
<protein>
    <recommendedName>
        <fullName evidence="3">Gfo/Idh/MocA-like oxidoreductase C-terminal domain-containing protein</fullName>
    </recommendedName>
</protein>
<dbReference type="RefSeq" id="WP_138784884.1">
    <property type="nucleotide sequence ID" value="NZ_JBHEEQ010000002.1"/>
</dbReference>
<reference evidence="1 2" key="1">
    <citation type="submission" date="2020-03" db="EMBL/GenBank/DDBJ databases">
        <title>Whole genome sequencing of clinical and environmental type strains of Ochrobactrum.</title>
        <authorList>
            <person name="Dharne M."/>
        </authorList>
    </citation>
    <scope>NUCLEOTIDE SEQUENCE [LARGE SCALE GENOMIC DNA]</scope>
    <source>
        <strain evidence="1 2">CIP 109452</strain>
    </source>
</reference>
<evidence type="ECO:0008006" key="3">
    <source>
        <dbReference type="Google" id="ProtNLM"/>
    </source>
</evidence>